<sequence length="159" mass="17370">MAVDFAPNSSAVSATASTPTSPRVAVAAAPRPFREHGRRFQPNGINSDITASRHRCRPRLEAAAPAADLTEAATAAVLDSKPRHPRPICLKPRHPRPILSKPRHPRQVRPKPRRGSVEVAITRSRATRGQFVDAHAEPPPMTLFVISADPSTPARRRRL</sequence>
<reference evidence="3" key="2">
    <citation type="submission" date="2025-08" db="UniProtKB">
        <authorList>
            <consortium name="RefSeq"/>
        </authorList>
    </citation>
    <scope>IDENTIFICATION</scope>
    <source>
        <tissue evidence="3">Leaf</tissue>
    </source>
</reference>
<dbReference type="AlphaFoldDB" id="A0A6P5EBJ2"/>
<feature type="region of interest" description="Disordered" evidence="1">
    <location>
        <begin position="1"/>
        <end position="53"/>
    </location>
</feature>
<feature type="region of interest" description="Disordered" evidence="1">
    <location>
        <begin position="80"/>
        <end position="117"/>
    </location>
</feature>
<reference evidence="2" key="1">
    <citation type="journal article" date="2015" name="Nat. Genet.">
        <title>The pineapple genome and the evolution of CAM photosynthesis.</title>
        <authorList>
            <person name="Ming R."/>
            <person name="VanBuren R."/>
            <person name="Wai C.M."/>
            <person name="Tang H."/>
            <person name="Schatz M.C."/>
            <person name="Bowers J.E."/>
            <person name="Lyons E."/>
            <person name="Wang M.L."/>
            <person name="Chen J."/>
            <person name="Biggers E."/>
            <person name="Zhang J."/>
            <person name="Huang L."/>
            <person name="Zhang L."/>
            <person name="Miao W."/>
            <person name="Zhang J."/>
            <person name="Ye Z."/>
            <person name="Miao C."/>
            <person name="Lin Z."/>
            <person name="Wang H."/>
            <person name="Zhou H."/>
            <person name="Yim W.C."/>
            <person name="Priest H.D."/>
            <person name="Zheng C."/>
            <person name="Woodhouse M."/>
            <person name="Edger P.P."/>
            <person name="Guyot R."/>
            <person name="Guo H.B."/>
            <person name="Guo H."/>
            <person name="Zheng G."/>
            <person name="Singh R."/>
            <person name="Sharma A."/>
            <person name="Min X."/>
            <person name="Zheng Y."/>
            <person name="Lee H."/>
            <person name="Gurtowski J."/>
            <person name="Sedlazeck F.J."/>
            <person name="Harkess A."/>
            <person name="McKain M.R."/>
            <person name="Liao Z."/>
            <person name="Fang J."/>
            <person name="Liu J."/>
            <person name="Zhang X."/>
            <person name="Zhang Q."/>
            <person name="Hu W."/>
            <person name="Qin Y."/>
            <person name="Wang K."/>
            <person name="Chen L.Y."/>
            <person name="Shirley N."/>
            <person name="Lin Y.R."/>
            <person name="Liu L.Y."/>
            <person name="Hernandez A.G."/>
            <person name="Wright C.L."/>
            <person name="Bulone V."/>
            <person name="Tuskan G.A."/>
            <person name="Heath K."/>
            <person name="Zee F."/>
            <person name="Moore P.H."/>
            <person name="Sunkar R."/>
            <person name="Leebens-Mack J.H."/>
            <person name="Mockler T."/>
            <person name="Bennetzen J.L."/>
            <person name="Freeling M."/>
            <person name="Sankoff D."/>
            <person name="Paterson A.H."/>
            <person name="Zhu X."/>
            <person name="Yang X."/>
            <person name="Smith J.A."/>
            <person name="Cushman J.C."/>
            <person name="Paull R.E."/>
            <person name="Yu Q."/>
        </authorList>
    </citation>
    <scope>NUCLEOTIDE SEQUENCE [LARGE SCALE GENOMIC DNA]</scope>
    <source>
        <strain evidence="2">cv. F153</strain>
    </source>
</reference>
<gene>
    <name evidence="3" type="primary">LOC109704361</name>
</gene>
<proteinExistence type="predicted"/>
<accession>A0A6P5EBJ2</accession>
<feature type="compositionally biased region" description="Basic residues" evidence="1">
    <location>
        <begin position="83"/>
        <end position="114"/>
    </location>
</feature>
<evidence type="ECO:0000256" key="1">
    <source>
        <dbReference type="SAM" id="MobiDB-lite"/>
    </source>
</evidence>
<dbReference type="GeneID" id="109704361"/>
<organism evidence="2 3">
    <name type="scientific">Ananas comosus</name>
    <name type="common">Pineapple</name>
    <name type="synonym">Ananas ananas</name>
    <dbReference type="NCBI Taxonomy" id="4615"/>
    <lineage>
        <taxon>Eukaryota</taxon>
        <taxon>Viridiplantae</taxon>
        <taxon>Streptophyta</taxon>
        <taxon>Embryophyta</taxon>
        <taxon>Tracheophyta</taxon>
        <taxon>Spermatophyta</taxon>
        <taxon>Magnoliopsida</taxon>
        <taxon>Liliopsida</taxon>
        <taxon>Poales</taxon>
        <taxon>Bromeliaceae</taxon>
        <taxon>Bromelioideae</taxon>
        <taxon>Ananas</taxon>
    </lineage>
</organism>
<evidence type="ECO:0000313" key="3">
    <source>
        <dbReference type="RefSeq" id="XP_020080704.1"/>
    </source>
</evidence>
<name>A0A6P5EBJ2_ANACO</name>
<feature type="compositionally biased region" description="Low complexity" evidence="1">
    <location>
        <begin position="1"/>
        <end position="31"/>
    </location>
</feature>
<dbReference type="Proteomes" id="UP000515123">
    <property type="component" value="Unplaced"/>
</dbReference>
<keyword evidence="2" id="KW-1185">Reference proteome</keyword>
<dbReference type="RefSeq" id="XP_020080704.1">
    <property type="nucleotide sequence ID" value="XM_020225115.1"/>
</dbReference>
<evidence type="ECO:0000313" key="2">
    <source>
        <dbReference type="Proteomes" id="UP000515123"/>
    </source>
</evidence>
<protein>
    <submittedName>
        <fullName evidence="3">Uncharacterized protein LOC109704361</fullName>
    </submittedName>
</protein>